<protein>
    <submittedName>
        <fullName evidence="1">Uncharacterized protein</fullName>
    </submittedName>
</protein>
<dbReference type="EMBL" id="BMJQ01000025">
    <property type="protein sequence ID" value="GGF47264.1"/>
    <property type="molecule type" value="Genomic_DNA"/>
</dbReference>
<reference evidence="1" key="2">
    <citation type="submission" date="2020-09" db="EMBL/GenBank/DDBJ databases">
        <authorList>
            <person name="Sun Q."/>
            <person name="Zhou Y."/>
        </authorList>
    </citation>
    <scope>NUCLEOTIDE SEQUENCE</scope>
    <source>
        <strain evidence="1">CGMCC 1.15725</strain>
    </source>
</reference>
<comment type="caution">
    <text evidence="1">The sequence shown here is derived from an EMBL/GenBank/DDBJ whole genome shotgun (WGS) entry which is preliminary data.</text>
</comment>
<accession>A0A8J3E5G6</accession>
<dbReference type="Proteomes" id="UP000646365">
    <property type="component" value="Unassembled WGS sequence"/>
</dbReference>
<gene>
    <name evidence="1" type="ORF">GCM10011611_62100</name>
</gene>
<dbReference type="AlphaFoldDB" id="A0A8J3E5G6"/>
<keyword evidence="2" id="KW-1185">Reference proteome</keyword>
<dbReference type="RefSeq" id="WP_189052088.1">
    <property type="nucleotide sequence ID" value="NZ_BMJQ01000025.1"/>
</dbReference>
<proteinExistence type="predicted"/>
<evidence type="ECO:0000313" key="2">
    <source>
        <dbReference type="Proteomes" id="UP000646365"/>
    </source>
</evidence>
<sequence>MATIRISYDGGTVPVVMGDRPDDELAPIAEPVPTGFETNALFIVVEGIYCFSLQTEQRFHPPWLVVQAVDGDVIDIVFRTLP</sequence>
<reference evidence="1" key="1">
    <citation type="journal article" date="2014" name="Int. J. Syst. Evol. Microbiol.">
        <title>Complete genome sequence of Corynebacterium casei LMG S-19264T (=DSM 44701T), isolated from a smear-ripened cheese.</title>
        <authorList>
            <consortium name="US DOE Joint Genome Institute (JGI-PGF)"/>
            <person name="Walter F."/>
            <person name="Albersmeier A."/>
            <person name="Kalinowski J."/>
            <person name="Ruckert C."/>
        </authorList>
    </citation>
    <scope>NUCLEOTIDE SEQUENCE</scope>
    <source>
        <strain evidence="1">CGMCC 1.15725</strain>
    </source>
</reference>
<evidence type="ECO:0000313" key="1">
    <source>
        <dbReference type="EMBL" id="GGF47264.1"/>
    </source>
</evidence>
<organism evidence="1 2">
    <name type="scientific">Aliidongia dinghuensis</name>
    <dbReference type="NCBI Taxonomy" id="1867774"/>
    <lineage>
        <taxon>Bacteria</taxon>
        <taxon>Pseudomonadati</taxon>
        <taxon>Pseudomonadota</taxon>
        <taxon>Alphaproteobacteria</taxon>
        <taxon>Rhodospirillales</taxon>
        <taxon>Dongiaceae</taxon>
        <taxon>Aliidongia</taxon>
    </lineage>
</organism>
<name>A0A8J3E5G6_9PROT</name>